<protein>
    <submittedName>
        <fullName evidence="1">2909_t:CDS:1</fullName>
    </submittedName>
</protein>
<dbReference type="Proteomes" id="UP001153678">
    <property type="component" value="Unassembled WGS sequence"/>
</dbReference>
<accession>A0A9W4TEZ0</accession>
<comment type="caution">
    <text evidence="1">The sequence shown here is derived from an EMBL/GenBank/DDBJ whole genome shotgun (WGS) entry which is preliminary data.</text>
</comment>
<evidence type="ECO:0000313" key="2">
    <source>
        <dbReference type="Proteomes" id="UP001153678"/>
    </source>
</evidence>
<dbReference type="EMBL" id="CAMKVN010025929">
    <property type="protein sequence ID" value="CAI2200931.1"/>
    <property type="molecule type" value="Genomic_DNA"/>
</dbReference>
<dbReference type="AlphaFoldDB" id="A0A9W4TEZ0"/>
<feature type="non-terminal residue" evidence="1">
    <location>
        <position position="1"/>
    </location>
</feature>
<feature type="non-terminal residue" evidence="1">
    <location>
        <position position="42"/>
    </location>
</feature>
<evidence type="ECO:0000313" key="1">
    <source>
        <dbReference type="EMBL" id="CAI2200931.1"/>
    </source>
</evidence>
<organism evidence="1 2">
    <name type="scientific">Funneliformis geosporum</name>
    <dbReference type="NCBI Taxonomy" id="1117311"/>
    <lineage>
        <taxon>Eukaryota</taxon>
        <taxon>Fungi</taxon>
        <taxon>Fungi incertae sedis</taxon>
        <taxon>Mucoromycota</taxon>
        <taxon>Glomeromycotina</taxon>
        <taxon>Glomeromycetes</taxon>
        <taxon>Glomerales</taxon>
        <taxon>Glomeraceae</taxon>
        <taxon>Funneliformis</taxon>
    </lineage>
</organism>
<keyword evidence="2" id="KW-1185">Reference proteome</keyword>
<proteinExistence type="predicted"/>
<reference evidence="1" key="1">
    <citation type="submission" date="2022-08" db="EMBL/GenBank/DDBJ databases">
        <authorList>
            <person name="Kallberg Y."/>
            <person name="Tangrot J."/>
            <person name="Rosling A."/>
        </authorList>
    </citation>
    <scope>NUCLEOTIDE SEQUENCE</scope>
    <source>
        <strain evidence="1">Wild A</strain>
    </source>
</reference>
<sequence length="42" mass="4723">TSITCRKIIGELVSDDINQEKYAKNKKCGIFKNRPQGAVLQD</sequence>
<gene>
    <name evidence="1" type="ORF">FWILDA_LOCUS19813</name>
</gene>
<name>A0A9W4TEZ0_9GLOM</name>